<evidence type="ECO:0000313" key="3">
    <source>
        <dbReference type="Proteomes" id="UP000232323"/>
    </source>
</evidence>
<proteinExistence type="predicted"/>
<feature type="region of interest" description="Disordered" evidence="1">
    <location>
        <begin position="178"/>
        <end position="221"/>
    </location>
</feature>
<dbReference type="Proteomes" id="UP000232323">
    <property type="component" value="Unassembled WGS sequence"/>
</dbReference>
<evidence type="ECO:0000256" key="1">
    <source>
        <dbReference type="SAM" id="MobiDB-lite"/>
    </source>
</evidence>
<gene>
    <name evidence="2" type="ORF">CEUSTIGMA_g2797.t1</name>
</gene>
<dbReference type="EMBL" id="BEGY01000012">
    <property type="protein sequence ID" value="GAX75353.1"/>
    <property type="molecule type" value="Genomic_DNA"/>
</dbReference>
<name>A0A250WWY3_9CHLO</name>
<sequence>MSKFLTRSRVINSRLSVSRASRVVCNSFPNSTHFAVTVAASLILASPVLAEELNASQVYMQELQASILERTGKEDVLPELTEIPNEAAIQQEVDEALMQEVIAEQTAEIAEPVKASNIAEQAIKESVTAQIVTTGAATTDASKTPLEVNAVPAGGVNSTALGAVTAIGLAAVAAVTASSNTSETSSTAATGDVATTSGATTTPSIPDPAASEVKEGSSKAP</sequence>
<evidence type="ECO:0000313" key="2">
    <source>
        <dbReference type="EMBL" id="GAX75353.1"/>
    </source>
</evidence>
<keyword evidence="3" id="KW-1185">Reference proteome</keyword>
<reference evidence="2 3" key="1">
    <citation type="submission" date="2017-08" db="EMBL/GenBank/DDBJ databases">
        <title>Acidophilic green algal genome provides insights into adaptation to an acidic environment.</title>
        <authorList>
            <person name="Hirooka S."/>
            <person name="Hirose Y."/>
            <person name="Kanesaki Y."/>
            <person name="Higuchi S."/>
            <person name="Fujiwara T."/>
            <person name="Onuma R."/>
            <person name="Era A."/>
            <person name="Ohbayashi R."/>
            <person name="Uzuka A."/>
            <person name="Nozaki H."/>
            <person name="Yoshikawa H."/>
            <person name="Miyagishima S.Y."/>
        </authorList>
    </citation>
    <scope>NUCLEOTIDE SEQUENCE [LARGE SCALE GENOMIC DNA]</scope>
    <source>
        <strain evidence="2 3">NIES-2499</strain>
    </source>
</reference>
<feature type="compositionally biased region" description="Low complexity" evidence="1">
    <location>
        <begin position="178"/>
        <end position="191"/>
    </location>
</feature>
<dbReference type="AlphaFoldDB" id="A0A250WWY3"/>
<protein>
    <submittedName>
        <fullName evidence="2">Uncharacterized protein</fullName>
    </submittedName>
</protein>
<organism evidence="2 3">
    <name type="scientific">Chlamydomonas eustigma</name>
    <dbReference type="NCBI Taxonomy" id="1157962"/>
    <lineage>
        <taxon>Eukaryota</taxon>
        <taxon>Viridiplantae</taxon>
        <taxon>Chlorophyta</taxon>
        <taxon>core chlorophytes</taxon>
        <taxon>Chlorophyceae</taxon>
        <taxon>CS clade</taxon>
        <taxon>Chlamydomonadales</taxon>
        <taxon>Chlamydomonadaceae</taxon>
        <taxon>Chlamydomonas</taxon>
    </lineage>
</organism>
<accession>A0A250WWY3</accession>
<feature type="compositionally biased region" description="Polar residues" evidence="1">
    <location>
        <begin position="193"/>
        <end position="204"/>
    </location>
</feature>
<feature type="compositionally biased region" description="Basic and acidic residues" evidence="1">
    <location>
        <begin position="212"/>
        <end position="221"/>
    </location>
</feature>
<comment type="caution">
    <text evidence="2">The sequence shown here is derived from an EMBL/GenBank/DDBJ whole genome shotgun (WGS) entry which is preliminary data.</text>
</comment>